<dbReference type="EMBL" id="CP001798">
    <property type="protein sequence ID" value="ADE14764.1"/>
    <property type="molecule type" value="Genomic_DNA"/>
</dbReference>
<accession>D5C2A5</accession>
<dbReference type="Pfam" id="PF14907">
    <property type="entry name" value="NTP_transf_5"/>
    <property type="match status" value="1"/>
</dbReference>
<dbReference type="KEGG" id="nhl:Nhal_1630"/>
<dbReference type="Proteomes" id="UP000001844">
    <property type="component" value="Chromosome"/>
</dbReference>
<dbReference type="InterPro" id="IPR039498">
    <property type="entry name" value="NTP_transf_5"/>
</dbReference>
<organism evidence="1 2">
    <name type="scientific">Nitrosococcus halophilus (strain Nc4)</name>
    <dbReference type="NCBI Taxonomy" id="472759"/>
    <lineage>
        <taxon>Bacteria</taxon>
        <taxon>Pseudomonadati</taxon>
        <taxon>Pseudomonadota</taxon>
        <taxon>Gammaproteobacteria</taxon>
        <taxon>Chromatiales</taxon>
        <taxon>Chromatiaceae</taxon>
        <taxon>Nitrosococcus</taxon>
    </lineage>
</organism>
<dbReference type="HOGENOM" id="CLU_2094248_0_0_6"/>
<dbReference type="STRING" id="472759.Nhal_1630"/>
<evidence type="ECO:0000313" key="1">
    <source>
        <dbReference type="EMBL" id="ADE14764.1"/>
    </source>
</evidence>
<evidence type="ECO:0000313" key="2">
    <source>
        <dbReference type="Proteomes" id="UP000001844"/>
    </source>
</evidence>
<reference evidence="2" key="1">
    <citation type="submission" date="2010-04" db="EMBL/GenBank/DDBJ databases">
        <title>Complete genome sequence of Nitrosococcus halophilus Nc4, a salt-adapted, aerobic obligate ammonia-oxidizing sulfur purple bacterium.</title>
        <authorList>
            <consortium name="US DOE Joint Genome Institute"/>
            <person name="Campbell M.A."/>
            <person name="Malfatti S.A."/>
            <person name="Chain P.S.G."/>
            <person name="Heidelberg J.F."/>
            <person name="Ward B.B."/>
            <person name="Klotz M.G."/>
        </authorList>
    </citation>
    <scope>NUCLEOTIDE SEQUENCE [LARGE SCALE GENOMIC DNA]</scope>
    <source>
        <strain evidence="2">Nc4</strain>
    </source>
</reference>
<proteinExistence type="predicted"/>
<sequence>MNHRIAALEFISQSISPNYSPKTIESLLSFIDSKWAHWEYVAFLANTHLVTPALWAGLNHKNLCNQLPKDFRTYLAELHRQNTVRNSHLMRQLLEVLQKLNQNNIKWCSKSNALSL</sequence>
<keyword evidence="2" id="KW-1185">Reference proteome</keyword>
<gene>
    <name evidence="1" type="ordered locus">Nhal_1630</name>
</gene>
<protein>
    <submittedName>
        <fullName evidence="1">Uncharacterized protein</fullName>
    </submittedName>
</protein>
<dbReference type="AlphaFoldDB" id="D5C2A5"/>
<name>D5C2A5_NITHN</name>
<dbReference type="RefSeq" id="WP_013032651.1">
    <property type="nucleotide sequence ID" value="NC_013960.1"/>
</dbReference>